<dbReference type="Proteomes" id="UP001174909">
    <property type="component" value="Unassembled WGS sequence"/>
</dbReference>
<keyword evidence="5" id="KW-1185">Reference proteome</keyword>
<dbReference type="PANTHER" id="PTHR45947">
    <property type="entry name" value="SULFOQUINOVOSYL TRANSFERASE SQD2"/>
    <property type="match status" value="1"/>
</dbReference>
<sequence length="388" mass="43087">MNVYVRQLARSLGNIGVPVDVFTREYREDAGCADMAEMIEDISGNVRVIHLPAGAPDAPMDSFFGLLPEFLEKMQAFTRRNGITYRAVHTHYWLSGWLGQAFSRWLDIPHVITFHTLSRIKMQSRPGEREPMQRQEVEEQLIASADRIIAFSPHERDAMARLYGADANRIQLAPCGVDLGTFRPLDREESRKQLGLNGDKVLLYVGRIESLKGVELLVRTTAQLDTCEPVRVLVVGDDNGQDREVDRLRELADTLDVGESIDFVGRVPQDELPVYYSAADVCVVPSFYESFGLAALESMACGTPVVASRVGGLSTVVQHGSTGYLKSWRCPEAFANSLEMLISSKSLQHSMGLAARRRAEDMSWDKVAEQIAGVYETLAKERSASGTT</sequence>
<dbReference type="PANTHER" id="PTHR45947:SF3">
    <property type="entry name" value="SULFOQUINOVOSYL TRANSFERASE SQD2"/>
    <property type="match status" value="1"/>
</dbReference>
<accession>A0AA35XIY5</accession>
<dbReference type="Pfam" id="PF13439">
    <property type="entry name" value="Glyco_transf_4"/>
    <property type="match status" value="1"/>
</dbReference>
<proteinExistence type="predicted"/>
<organism evidence="4 5">
    <name type="scientific">Geodia barretti</name>
    <name type="common">Barrett's horny sponge</name>
    <dbReference type="NCBI Taxonomy" id="519541"/>
    <lineage>
        <taxon>Eukaryota</taxon>
        <taxon>Metazoa</taxon>
        <taxon>Porifera</taxon>
        <taxon>Demospongiae</taxon>
        <taxon>Heteroscleromorpha</taxon>
        <taxon>Tetractinellida</taxon>
        <taxon>Astrophorina</taxon>
        <taxon>Geodiidae</taxon>
        <taxon>Geodia</taxon>
    </lineage>
</organism>
<dbReference type="GO" id="GO:0016757">
    <property type="term" value="F:glycosyltransferase activity"/>
    <property type="evidence" value="ECO:0007669"/>
    <property type="project" value="UniProtKB-KW"/>
</dbReference>
<evidence type="ECO:0000313" key="5">
    <source>
        <dbReference type="Proteomes" id="UP001174909"/>
    </source>
</evidence>
<protein>
    <submittedName>
        <fullName evidence="4">D-inositol 3-phosphate glycosyltransferase</fullName>
    </submittedName>
</protein>
<dbReference type="Pfam" id="PF00534">
    <property type="entry name" value="Glycos_transf_1"/>
    <property type="match status" value="1"/>
</dbReference>
<dbReference type="EMBL" id="CASHTH010004155">
    <property type="protein sequence ID" value="CAI8054161.1"/>
    <property type="molecule type" value="Genomic_DNA"/>
</dbReference>
<evidence type="ECO:0000259" key="3">
    <source>
        <dbReference type="Pfam" id="PF13439"/>
    </source>
</evidence>
<feature type="domain" description="Glycosyl transferase family 1" evidence="2">
    <location>
        <begin position="186"/>
        <end position="357"/>
    </location>
</feature>
<name>A0AA35XIY5_GEOBA</name>
<evidence type="ECO:0000259" key="2">
    <source>
        <dbReference type="Pfam" id="PF00534"/>
    </source>
</evidence>
<reference evidence="4" key="1">
    <citation type="submission" date="2023-03" db="EMBL/GenBank/DDBJ databases">
        <authorList>
            <person name="Steffen K."/>
            <person name="Cardenas P."/>
        </authorList>
    </citation>
    <scope>NUCLEOTIDE SEQUENCE</scope>
</reference>
<evidence type="ECO:0000313" key="4">
    <source>
        <dbReference type="EMBL" id="CAI8054161.1"/>
    </source>
</evidence>
<dbReference type="InterPro" id="IPR028098">
    <property type="entry name" value="Glyco_trans_4-like_N"/>
</dbReference>
<dbReference type="Gene3D" id="3.40.50.2000">
    <property type="entry name" value="Glycogen Phosphorylase B"/>
    <property type="match status" value="2"/>
</dbReference>
<comment type="caution">
    <text evidence="4">The sequence shown here is derived from an EMBL/GenBank/DDBJ whole genome shotgun (WGS) entry which is preliminary data.</text>
</comment>
<evidence type="ECO:0000256" key="1">
    <source>
        <dbReference type="ARBA" id="ARBA00022676"/>
    </source>
</evidence>
<keyword evidence="1" id="KW-0808">Transferase</keyword>
<feature type="domain" description="Glycosyltransferase subfamily 4-like N-terminal" evidence="3">
    <location>
        <begin position="1"/>
        <end position="179"/>
    </location>
</feature>
<dbReference type="SUPFAM" id="SSF53756">
    <property type="entry name" value="UDP-Glycosyltransferase/glycogen phosphorylase"/>
    <property type="match status" value="1"/>
</dbReference>
<dbReference type="InterPro" id="IPR050194">
    <property type="entry name" value="Glycosyltransferase_grp1"/>
</dbReference>
<keyword evidence="1" id="KW-0328">Glycosyltransferase</keyword>
<dbReference type="AlphaFoldDB" id="A0AA35XIY5"/>
<gene>
    <name evidence="4" type="ORF">GBAR_LOCUS29593</name>
</gene>
<dbReference type="InterPro" id="IPR001296">
    <property type="entry name" value="Glyco_trans_1"/>
</dbReference>